<feature type="active site" evidence="11">
    <location>
        <position position="509"/>
    </location>
</feature>
<dbReference type="KEGG" id="bsed:DN745_09005"/>
<feature type="binding site" evidence="11">
    <location>
        <position position="407"/>
    </location>
    <ligand>
        <name>L-glutamine</name>
        <dbReference type="ChEBI" id="CHEBI:58359"/>
    </ligand>
</feature>
<proteinExistence type="inferred from homology"/>
<feature type="binding site" evidence="11">
    <location>
        <position position="75"/>
    </location>
    <ligand>
        <name>ATP</name>
        <dbReference type="ChEBI" id="CHEBI:30616"/>
    </ligand>
</feature>
<dbReference type="Proteomes" id="UP000249799">
    <property type="component" value="Chromosome"/>
</dbReference>
<keyword evidence="7 11" id="KW-0460">Magnesium</keyword>
<feature type="binding site" evidence="11">
    <location>
        <position position="75"/>
    </location>
    <ligand>
        <name>Mg(2+)</name>
        <dbReference type="ChEBI" id="CHEBI:18420"/>
    </ligand>
</feature>
<gene>
    <name evidence="11 12" type="primary">pyrG</name>
    <name evidence="12" type="ORF">DN745_09005</name>
</gene>
<reference evidence="12 13" key="1">
    <citation type="submission" date="2018-06" db="EMBL/GenBank/DDBJ databases">
        <title>Lujinxingia sediminis gen. nov. sp. nov., a new facultative anaerobic member of the class Deltaproteobacteria, and proposal of Lujinxingaceae fam. nov.</title>
        <authorList>
            <person name="Guo L.-Y."/>
            <person name="Li C.-M."/>
            <person name="Wang S."/>
            <person name="Du Z.-J."/>
        </authorList>
    </citation>
    <scope>NUCLEOTIDE SEQUENCE [LARGE SCALE GENOMIC DNA]</scope>
    <source>
        <strain evidence="12 13">FA350</strain>
    </source>
</reference>
<keyword evidence="6 11" id="KW-0067">ATP-binding</keyword>
<feature type="binding site" evidence="11">
    <location>
        <position position="17"/>
    </location>
    <ligand>
        <name>UTP</name>
        <dbReference type="ChEBI" id="CHEBI:46398"/>
    </ligand>
</feature>
<feature type="binding site" evidence="11">
    <location>
        <begin position="384"/>
        <end position="387"/>
    </location>
    <ligand>
        <name>L-glutamine</name>
        <dbReference type="ChEBI" id="CHEBI:58359"/>
    </ligand>
</feature>
<feature type="binding site" evidence="11">
    <location>
        <begin position="190"/>
        <end position="195"/>
    </location>
    <ligand>
        <name>UTP</name>
        <dbReference type="ChEBI" id="CHEBI:46398"/>
    </ligand>
</feature>
<dbReference type="EC" id="6.3.4.2" evidence="11"/>
<evidence type="ECO:0000256" key="11">
    <source>
        <dbReference type="HAMAP-Rule" id="MF_01227"/>
    </source>
</evidence>
<dbReference type="Gene3D" id="3.40.50.880">
    <property type="match status" value="1"/>
</dbReference>
<evidence type="ECO:0000256" key="9">
    <source>
        <dbReference type="ARBA" id="ARBA00022975"/>
    </source>
</evidence>
<evidence type="ECO:0000256" key="3">
    <source>
        <dbReference type="ARBA" id="ARBA00022598"/>
    </source>
</evidence>
<evidence type="ECO:0000313" key="12">
    <source>
        <dbReference type="EMBL" id="AWV89470.1"/>
    </source>
</evidence>
<dbReference type="UniPathway" id="UPA00159">
    <property type="reaction ID" value="UER00277"/>
</dbReference>
<comment type="pathway">
    <text evidence="1 11">Pyrimidine metabolism; CTP biosynthesis via de novo pathway; CTP from UDP: step 2/2.</text>
</comment>
<keyword evidence="8 11" id="KW-0315">Glutamine amidotransferase</keyword>
<comment type="catalytic activity">
    <reaction evidence="11">
        <text>UTP + NH4(+) + ATP = CTP + ADP + phosphate + 2 H(+)</text>
        <dbReference type="Rhea" id="RHEA:16597"/>
        <dbReference type="ChEBI" id="CHEBI:15378"/>
        <dbReference type="ChEBI" id="CHEBI:28938"/>
        <dbReference type="ChEBI" id="CHEBI:30616"/>
        <dbReference type="ChEBI" id="CHEBI:37563"/>
        <dbReference type="ChEBI" id="CHEBI:43474"/>
        <dbReference type="ChEBI" id="CHEBI:46398"/>
        <dbReference type="ChEBI" id="CHEBI:456216"/>
    </reaction>
</comment>
<accession>A0A2Z4FKW2</accession>
<dbReference type="NCBIfam" id="TIGR00337">
    <property type="entry name" value="PyrG"/>
    <property type="match status" value="1"/>
</dbReference>
<organism evidence="12 13">
    <name type="scientific">Bradymonas sediminis</name>
    <dbReference type="NCBI Taxonomy" id="1548548"/>
    <lineage>
        <taxon>Bacteria</taxon>
        <taxon>Deltaproteobacteria</taxon>
        <taxon>Bradymonadales</taxon>
        <taxon>Bradymonadaceae</taxon>
        <taxon>Bradymonas</taxon>
    </lineage>
</organism>
<dbReference type="Pfam" id="PF06418">
    <property type="entry name" value="CTP_synth_N"/>
    <property type="match status" value="1"/>
</dbReference>
<comment type="catalytic activity">
    <reaction evidence="10 11">
        <text>UTP + L-glutamine + ATP + H2O = CTP + L-glutamate + ADP + phosphate + 2 H(+)</text>
        <dbReference type="Rhea" id="RHEA:26426"/>
        <dbReference type="ChEBI" id="CHEBI:15377"/>
        <dbReference type="ChEBI" id="CHEBI:15378"/>
        <dbReference type="ChEBI" id="CHEBI:29985"/>
        <dbReference type="ChEBI" id="CHEBI:30616"/>
        <dbReference type="ChEBI" id="CHEBI:37563"/>
        <dbReference type="ChEBI" id="CHEBI:43474"/>
        <dbReference type="ChEBI" id="CHEBI:46398"/>
        <dbReference type="ChEBI" id="CHEBI:58359"/>
        <dbReference type="ChEBI" id="CHEBI:456216"/>
        <dbReference type="EC" id="6.3.4.2"/>
    </reaction>
</comment>
<evidence type="ECO:0000256" key="10">
    <source>
        <dbReference type="ARBA" id="ARBA00047781"/>
    </source>
</evidence>
<dbReference type="InterPro" id="IPR004468">
    <property type="entry name" value="CTP_synthase"/>
</dbReference>
<evidence type="ECO:0000313" key="13">
    <source>
        <dbReference type="Proteomes" id="UP000249799"/>
    </source>
</evidence>
<dbReference type="InterPro" id="IPR033828">
    <property type="entry name" value="GATase1_CTP_Synthase"/>
</dbReference>
<feature type="binding site" evidence="11">
    <location>
        <position position="226"/>
    </location>
    <ligand>
        <name>UTP</name>
        <dbReference type="ChEBI" id="CHEBI:46398"/>
    </ligand>
</feature>
<evidence type="ECO:0000256" key="4">
    <source>
        <dbReference type="ARBA" id="ARBA00022723"/>
    </source>
</evidence>
<comment type="catalytic activity">
    <reaction evidence="11">
        <text>L-glutamine + H2O = L-glutamate + NH4(+)</text>
        <dbReference type="Rhea" id="RHEA:15889"/>
        <dbReference type="ChEBI" id="CHEBI:15377"/>
        <dbReference type="ChEBI" id="CHEBI:28938"/>
        <dbReference type="ChEBI" id="CHEBI:29985"/>
        <dbReference type="ChEBI" id="CHEBI:58359"/>
    </reaction>
</comment>
<dbReference type="CDD" id="cd03113">
    <property type="entry name" value="CTPS_N"/>
    <property type="match status" value="1"/>
</dbReference>
<dbReference type="FunFam" id="3.40.50.880:FF:000002">
    <property type="entry name" value="CTP synthase"/>
    <property type="match status" value="1"/>
</dbReference>
<dbReference type="GO" id="GO:0004359">
    <property type="term" value="F:glutaminase activity"/>
    <property type="evidence" value="ECO:0007669"/>
    <property type="project" value="RHEA"/>
</dbReference>
<dbReference type="GO" id="GO:0019856">
    <property type="term" value="P:pyrimidine nucleobase biosynthetic process"/>
    <property type="evidence" value="ECO:0007669"/>
    <property type="project" value="TreeGrafter"/>
</dbReference>
<dbReference type="GO" id="GO:0003883">
    <property type="term" value="F:CTP synthase activity"/>
    <property type="evidence" value="ECO:0007669"/>
    <property type="project" value="UniProtKB-UniRule"/>
</dbReference>
<dbReference type="OrthoDB" id="9801107at2"/>
<dbReference type="GO" id="GO:0046872">
    <property type="term" value="F:metal ion binding"/>
    <property type="evidence" value="ECO:0007669"/>
    <property type="project" value="UniProtKB-KW"/>
</dbReference>
<dbReference type="GO" id="GO:0005524">
    <property type="term" value="F:ATP binding"/>
    <property type="evidence" value="ECO:0007669"/>
    <property type="project" value="UniProtKB-KW"/>
</dbReference>
<keyword evidence="4 11" id="KW-0479">Metal-binding</keyword>
<comment type="similarity">
    <text evidence="2 11">Belongs to the CTP synthase family.</text>
</comment>
<comment type="subunit">
    <text evidence="11">Homotetramer.</text>
</comment>
<keyword evidence="3 11" id="KW-0436">Ligase</keyword>
<dbReference type="EMBL" id="CP030032">
    <property type="protein sequence ID" value="AWV89470.1"/>
    <property type="molecule type" value="Genomic_DNA"/>
</dbReference>
<comment type="activity regulation">
    <text evidence="11">Allosterically activated by GTP, when glutamine is the substrate; GTP has no effect on the reaction when ammonia is the substrate. The allosteric effector GTP functions by stabilizing the protein conformation that binds the tetrahedral intermediate(s) formed during glutamine hydrolysis. Inhibited by the product CTP, via allosteric rather than competitive inhibition.</text>
</comment>
<dbReference type="Pfam" id="PF00117">
    <property type="entry name" value="GATase"/>
    <property type="match status" value="1"/>
</dbReference>
<feature type="binding site" evidence="11">
    <location>
        <position position="226"/>
    </location>
    <ligand>
        <name>CTP</name>
        <dbReference type="ChEBI" id="CHEBI:37563"/>
        <note>allosteric inhibitor</note>
    </ligand>
</feature>
<protein>
    <recommendedName>
        <fullName evidence="11">CTP synthase</fullName>
        <ecNumber evidence="11">6.3.4.2</ecNumber>
    </recommendedName>
    <alternativeName>
        <fullName evidence="11">Cytidine 5'-triphosphate synthase</fullName>
    </alternativeName>
    <alternativeName>
        <fullName evidence="11">Cytidine triphosphate synthetase</fullName>
        <shortName evidence="11">CTP synthetase</shortName>
        <shortName evidence="11">CTPS</shortName>
    </alternativeName>
    <alternativeName>
        <fullName evidence="11">UTP--ammonia ligase</fullName>
    </alternativeName>
</protein>
<comment type="function">
    <text evidence="11">Catalyzes the ATP-dependent amination of UTP to CTP with either L-glutamine or ammonia as the source of nitrogen. Regulates intracellular CTP levels through interactions with the four ribonucleotide triphosphates.</text>
</comment>
<dbReference type="CDD" id="cd01746">
    <property type="entry name" value="GATase1_CTP_Synthase"/>
    <property type="match status" value="1"/>
</dbReference>
<evidence type="ECO:0000256" key="6">
    <source>
        <dbReference type="ARBA" id="ARBA00022840"/>
    </source>
</evidence>
<feature type="binding site" evidence="11">
    <location>
        <begin position="150"/>
        <end position="152"/>
    </location>
    <ligand>
        <name>CTP</name>
        <dbReference type="ChEBI" id="CHEBI:37563"/>
        <note>allosteric inhibitor</note>
    </ligand>
</feature>
<keyword evidence="9 11" id="KW-0665">Pyrimidine biosynthesis</keyword>
<evidence type="ECO:0000256" key="8">
    <source>
        <dbReference type="ARBA" id="ARBA00022962"/>
    </source>
</evidence>
<dbReference type="InterPro" id="IPR027417">
    <property type="entry name" value="P-loop_NTPase"/>
</dbReference>
<feature type="binding site" evidence="11">
    <location>
        <position position="464"/>
    </location>
    <ligand>
        <name>L-glutamine</name>
        <dbReference type="ChEBI" id="CHEBI:58359"/>
    </ligand>
</feature>
<keyword evidence="13" id="KW-1185">Reference proteome</keyword>
<feature type="binding site" evidence="11">
    <location>
        <begin position="242"/>
        <end position="244"/>
    </location>
    <ligand>
        <name>ATP</name>
        <dbReference type="ChEBI" id="CHEBI:30616"/>
    </ligand>
</feature>
<evidence type="ECO:0000256" key="7">
    <source>
        <dbReference type="ARBA" id="ARBA00022842"/>
    </source>
</evidence>
<dbReference type="InterPro" id="IPR029062">
    <property type="entry name" value="Class_I_gatase-like"/>
</dbReference>
<dbReference type="InterPro" id="IPR017926">
    <property type="entry name" value="GATASE"/>
</dbReference>
<feature type="binding site" evidence="11">
    <location>
        <position position="17"/>
    </location>
    <ligand>
        <name>CTP</name>
        <dbReference type="ChEBI" id="CHEBI:37563"/>
        <note>allosteric inhibitor</note>
    </ligand>
</feature>
<dbReference type="InterPro" id="IPR017456">
    <property type="entry name" value="CTP_synthase_N"/>
</dbReference>
<sequence length="532" mass="59287">MSRNQTKYIFVTGGVMSSLGKGISASALGALLENRGLKVSFVKLDPYVNVDPGTMNPLQHGEVFVTDDGAETDLDLGNYERFTTARMTKANNFTTGQIYDRVISRERRGEYLGRTVQVIPHITDEIKESIYRACEGADIGIVEVGGTVGDIESLPFLEAVRQARIELGDRNSVSIHVTPVLYIAAAEEMKTKPTQHSVKALREIGIQPEFLICRSERDLSEDLKRKIALFCNVDPKRVITARDVQSIYEMPLLLAAQGLDHELGDALNIWSRATDLSDWERIVDRIKNPKHHVEIAIVGKYIDFSDAYKSLNEALFHGGIENEAKVNLRFVDAELLEKDNWEALLDGCDGVLVPGGFGERGTEGKVKAINYARTRNVPFFGICLGMQLAVVEYARNVCGWEDADSHEFDPDTEHPVIALMAEQKDVVDMGGTMRLGAYPCVLKTGSRAAEIYNSIQISERHRHRFEVNNAFREQLEANGLVISGTSPDEVLVEMVELPDHPWFIACQFHPEFQSHPTHAHPLFASYIAACIK</sequence>
<feature type="active site" evidence="11">
    <location>
        <position position="511"/>
    </location>
</feature>
<dbReference type="GO" id="GO:0005829">
    <property type="term" value="C:cytosol"/>
    <property type="evidence" value="ECO:0007669"/>
    <property type="project" value="TreeGrafter"/>
</dbReference>
<feature type="active site" description="Nucleophile; for glutamine hydrolysis" evidence="11">
    <location>
        <position position="383"/>
    </location>
</feature>
<feature type="region of interest" description="Amidoligase domain" evidence="11">
    <location>
        <begin position="1"/>
        <end position="269"/>
    </location>
</feature>
<dbReference type="PROSITE" id="PS51273">
    <property type="entry name" value="GATASE_TYPE_1"/>
    <property type="match status" value="1"/>
</dbReference>
<dbReference type="PANTHER" id="PTHR11550:SF0">
    <property type="entry name" value="CTP SYNTHASE-RELATED"/>
    <property type="match status" value="1"/>
</dbReference>
<keyword evidence="5 11" id="KW-0547">Nucleotide-binding</keyword>
<evidence type="ECO:0000256" key="2">
    <source>
        <dbReference type="ARBA" id="ARBA00007533"/>
    </source>
</evidence>
<dbReference type="HAMAP" id="MF_01227">
    <property type="entry name" value="PyrG"/>
    <property type="match status" value="1"/>
</dbReference>
<dbReference type="GO" id="GO:0097268">
    <property type="term" value="C:cytoophidium"/>
    <property type="evidence" value="ECO:0007669"/>
    <property type="project" value="UniProtKB-ARBA"/>
</dbReference>
<dbReference type="GO" id="GO:0042802">
    <property type="term" value="F:identical protein binding"/>
    <property type="evidence" value="ECO:0007669"/>
    <property type="project" value="TreeGrafter"/>
</dbReference>
<feature type="binding site" evidence="11">
    <location>
        <position position="143"/>
    </location>
    <ligand>
        <name>Mg(2+)</name>
        <dbReference type="ChEBI" id="CHEBI:18420"/>
    </ligand>
</feature>
<dbReference type="AlphaFoldDB" id="A0A2Z4FKW2"/>
<comment type="caution">
    <text evidence="11">Lacks conserved residue(s) required for the propagation of feature annotation.</text>
</comment>
<dbReference type="RefSeq" id="WP_111334127.1">
    <property type="nucleotide sequence ID" value="NZ_CP030032.1"/>
</dbReference>
<dbReference type="GO" id="GO:0044210">
    <property type="term" value="P:'de novo' CTP biosynthetic process"/>
    <property type="evidence" value="ECO:0007669"/>
    <property type="project" value="UniProtKB-UniRule"/>
</dbReference>
<dbReference type="NCBIfam" id="NF003792">
    <property type="entry name" value="PRK05380.1"/>
    <property type="match status" value="1"/>
</dbReference>
<evidence type="ECO:0000256" key="1">
    <source>
        <dbReference type="ARBA" id="ARBA00005171"/>
    </source>
</evidence>
<name>A0A2Z4FKW2_9DELT</name>
<comment type="miscellaneous">
    <text evidence="11">CTPSs have evolved a hybrid strategy for distinguishing between UTP and CTP. The overlapping regions of the product feedback inhibitory and substrate sites recognize a common feature in both compounds, the triphosphate moiety. To differentiate isosteric substrate and product pyrimidine rings, an additional pocket far from the expected kinase/ligase catalytic site, specifically recognizes the cytosine and ribose portions of the product inhibitor.</text>
</comment>
<dbReference type="PANTHER" id="PTHR11550">
    <property type="entry name" value="CTP SYNTHASE"/>
    <property type="match status" value="1"/>
</dbReference>
<dbReference type="SUPFAM" id="SSF52317">
    <property type="entry name" value="Class I glutamine amidotransferase-like"/>
    <property type="match status" value="1"/>
</dbReference>
<feature type="binding site" evidence="11">
    <location>
        <begin position="18"/>
        <end position="23"/>
    </location>
    <ligand>
        <name>ATP</name>
        <dbReference type="ChEBI" id="CHEBI:30616"/>
    </ligand>
</feature>
<dbReference type="SUPFAM" id="SSF52540">
    <property type="entry name" value="P-loop containing nucleoside triphosphate hydrolases"/>
    <property type="match status" value="1"/>
</dbReference>
<feature type="binding site" evidence="11">
    <location>
        <position position="356"/>
    </location>
    <ligand>
        <name>L-glutamine</name>
        <dbReference type="ChEBI" id="CHEBI:58359"/>
    </ligand>
</feature>
<feature type="binding site" evidence="11">
    <location>
        <begin position="190"/>
        <end position="195"/>
    </location>
    <ligand>
        <name>CTP</name>
        <dbReference type="ChEBI" id="CHEBI:37563"/>
        <note>allosteric inhibitor</note>
    </ligand>
</feature>
<evidence type="ECO:0000256" key="5">
    <source>
        <dbReference type="ARBA" id="ARBA00022741"/>
    </source>
</evidence>
<dbReference type="FunFam" id="3.40.50.300:FF:000009">
    <property type="entry name" value="CTP synthase"/>
    <property type="match status" value="1"/>
</dbReference>
<dbReference type="Gene3D" id="3.40.50.300">
    <property type="entry name" value="P-loop containing nucleotide triphosphate hydrolases"/>
    <property type="match status" value="1"/>
</dbReference>